<protein>
    <submittedName>
        <fullName evidence="2">Uncharacterized protein</fullName>
    </submittedName>
</protein>
<sequence length="135" mass="14418">MSSDSHLLVGAKGKPEKPRLLSPLVQADGHAGGERSPCFAVARGAGLGFCPWRAERGGADPESMFLHLWPYKPHSPGPLSSLSPPHFKDLQLRRGPRACCIAWCVLTVSALPQSSERCGERPCCSARSPPPPPCP</sequence>
<accession>A0A9D3XCC8</accession>
<comment type="caution">
    <text evidence="2">The sequence shown here is derived from an EMBL/GenBank/DDBJ whole genome shotgun (WGS) entry which is preliminary data.</text>
</comment>
<name>A0A9D3XCC8_9SAUR</name>
<keyword evidence="3" id="KW-1185">Reference proteome</keyword>
<dbReference type="AlphaFoldDB" id="A0A9D3XCC8"/>
<dbReference type="Proteomes" id="UP000827986">
    <property type="component" value="Unassembled WGS sequence"/>
</dbReference>
<reference evidence="2" key="1">
    <citation type="submission" date="2021-09" db="EMBL/GenBank/DDBJ databases">
        <title>The genome of Mauremys mutica provides insights into the evolution of semi-aquatic lifestyle.</title>
        <authorList>
            <person name="Gong S."/>
            <person name="Gao Y."/>
        </authorList>
    </citation>
    <scope>NUCLEOTIDE SEQUENCE</scope>
    <source>
        <strain evidence="2">MM-2020</strain>
        <tissue evidence="2">Muscle</tissue>
    </source>
</reference>
<feature type="region of interest" description="Disordered" evidence="1">
    <location>
        <begin position="115"/>
        <end position="135"/>
    </location>
</feature>
<gene>
    <name evidence="2" type="ORF">KIL84_011606</name>
</gene>
<proteinExistence type="predicted"/>
<evidence type="ECO:0000313" key="3">
    <source>
        <dbReference type="Proteomes" id="UP000827986"/>
    </source>
</evidence>
<evidence type="ECO:0000256" key="1">
    <source>
        <dbReference type="SAM" id="MobiDB-lite"/>
    </source>
</evidence>
<organism evidence="2 3">
    <name type="scientific">Mauremys mutica</name>
    <name type="common">yellowpond turtle</name>
    <dbReference type="NCBI Taxonomy" id="74926"/>
    <lineage>
        <taxon>Eukaryota</taxon>
        <taxon>Metazoa</taxon>
        <taxon>Chordata</taxon>
        <taxon>Craniata</taxon>
        <taxon>Vertebrata</taxon>
        <taxon>Euteleostomi</taxon>
        <taxon>Archelosauria</taxon>
        <taxon>Testudinata</taxon>
        <taxon>Testudines</taxon>
        <taxon>Cryptodira</taxon>
        <taxon>Durocryptodira</taxon>
        <taxon>Testudinoidea</taxon>
        <taxon>Geoemydidae</taxon>
        <taxon>Geoemydinae</taxon>
        <taxon>Mauremys</taxon>
    </lineage>
</organism>
<dbReference type="EMBL" id="JAHDVG010000474">
    <property type="protein sequence ID" value="KAH1177904.1"/>
    <property type="molecule type" value="Genomic_DNA"/>
</dbReference>
<evidence type="ECO:0000313" key="2">
    <source>
        <dbReference type="EMBL" id="KAH1177904.1"/>
    </source>
</evidence>